<evidence type="ECO:0000259" key="2">
    <source>
        <dbReference type="SMART" id="SM00474"/>
    </source>
</evidence>
<dbReference type="SUPFAM" id="SSF53098">
    <property type="entry name" value="Ribonuclease H-like"/>
    <property type="match status" value="1"/>
</dbReference>
<feature type="domain" description="3'-5' exonuclease" evidence="2">
    <location>
        <begin position="334"/>
        <end position="510"/>
    </location>
</feature>
<dbReference type="SMART" id="SM00343">
    <property type="entry name" value="ZnF_C2HC"/>
    <property type="match status" value="2"/>
</dbReference>
<dbReference type="InterPro" id="IPR036875">
    <property type="entry name" value="Znf_CCHC_sf"/>
</dbReference>
<dbReference type="InterPro" id="IPR001878">
    <property type="entry name" value="Znf_CCHC"/>
</dbReference>
<dbReference type="Gene3D" id="3.30.420.10">
    <property type="entry name" value="Ribonuclease H-like superfamily/Ribonuclease H"/>
    <property type="match status" value="1"/>
</dbReference>
<dbReference type="InterPro" id="IPR036397">
    <property type="entry name" value="RNaseH_sf"/>
</dbReference>
<dbReference type="SUPFAM" id="SSF57756">
    <property type="entry name" value="Retrovirus zinc finger-like domains"/>
    <property type="match status" value="1"/>
</dbReference>
<dbReference type="InterPro" id="IPR052408">
    <property type="entry name" value="Exonuclease_MUT-7-like"/>
</dbReference>
<dbReference type="GO" id="GO:0008408">
    <property type="term" value="F:3'-5' exonuclease activity"/>
    <property type="evidence" value="ECO:0007669"/>
    <property type="project" value="InterPro"/>
</dbReference>
<dbReference type="GO" id="GO:0006139">
    <property type="term" value="P:nucleobase-containing compound metabolic process"/>
    <property type="evidence" value="ECO:0007669"/>
    <property type="project" value="InterPro"/>
</dbReference>
<protein>
    <recommendedName>
        <fullName evidence="5">3'-5' exonuclease domain-containing protein</fullName>
    </recommendedName>
</protein>
<comment type="caution">
    <text evidence="3">The sequence shown here is derived from an EMBL/GenBank/DDBJ whole genome shotgun (WGS) entry which is preliminary data.</text>
</comment>
<evidence type="ECO:0008006" key="5">
    <source>
        <dbReference type="Google" id="ProtNLM"/>
    </source>
</evidence>
<dbReference type="PANTHER" id="PTHR47765:SF2">
    <property type="entry name" value="EXONUCLEASE MUT-7 HOMOLOG"/>
    <property type="match status" value="1"/>
</dbReference>
<dbReference type="SMART" id="SM00474">
    <property type="entry name" value="35EXOc"/>
    <property type="match status" value="1"/>
</dbReference>
<accession>A0AAU9K6W0</accession>
<dbReference type="GO" id="GO:0008270">
    <property type="term" value="F:zinc ion binding"/>
    <property type="evidence" value="ECO:0007669"/>
    <property type="project" value="InterPro"/>
</dbReference>
<dbReference type="Proteomes" id="UP001162131">
    <property type="component" value="Unassembled WGS sequence"/>
</dbReference>
<gene>
    <name evidence="3" type="ORF">BSTOLATCC_MIC63942</name>
</gene>
<reference evidence="3" key="1">
    <citation type="submission" date="2021-09" db="EMBL/GenBank/DDBJ databases">
        <authorList>
            <consortium name="AG Swart"/>
            <person name="Singh M."/>
            <person name="Singh A."/>
            <person name="Seah K."/>
            <person name="Emmerich C."/>
        </authorList>
    </citation>
    <scope>NUCLEOTIDE SEQUENCE</scope>
    <source>
        <strain evidence="3">ATCC30299</strain>
    </source>
</reference>
<proteinExistence type="predicted"/>
<dbReference type="GO" id="GO:0003676">
    <property type="term" value="F:nucleic acid binding"/>
    <property type="evidence" value="ECO:0007669"/>
    <property type="project" value="InterPro"/>
</dbReference>
<evidence type="ECO:0000259" key="1">
    <source>
        <dbReference type="SMART" id="SM00343"/>
    </source>
</evidence>
<evidence type="ECO:0000313" key="4">
    <source>
        <dbReference type="Proteomes" id="UP001162131"/>
    </source>
</evidence>
<dbReference type="Gene3D" id="4.10.60.10">
    <property type="entry name" value="Zinc finger, CCHC-type"/>
    <property type="match status" value="1"/>
</dbReference>
<evidence type="ECO:0000313" key="3">
    <source>
        <dbReference type="EMBL" id="CAG9335469.1"/>
    </source>
</evidence>
<feature type="domain" description="CCHC-type" evidence="1">
    <location>
        <begin position="542"/>
        <end position="558"/>
    </location>
</feature>
<name>A0AAU9K6W0_9CILI</name>
<feature type="domain" description="CCHC-type" evidence="1">
    <location>
        <begin position="523"/>
        <end position="539"/>
    </location>
</feature>
<dbReference type="EMBL" id="CAJZBQ010000062">
    <property type="protein sequence ID" value="CAG9335469.1"/>
    <property type="molecule type" value="Genomic_DNA"/>
</dbReference>
<organism evidence="3 4">
    <name type="scientific">Blepharisma stoltei</name>
    <dbReference type="NCBI Taxonomy" id="1481888"/>
    <lineage>
        <taxon>Eukaryota</taxon>
        <taxon>Sar</taxon>
        <taxon>Alveolata</taxon>
        <taxon>Ciliophora</taxon>
        <taxon>Postciliodesmatophora</taxon>
        <taxon>Heterotrichea</taxon>
        <taxon>Heterotrichida</taxon>
        <taxon>Blepharismidae</taxon>
        <taxon>Blepharisma</taxon>
    </lineage>
</organism>
<dbReference type="InterPro" id="IPR012337">
    <property type="entry name" value="RNaseH-like_sf"/>
</dbReference>
<dbReference type="AlphaFoldDB" id="A0AAU9K6W0"/>
<dbReference type="PANTHER" id="PTHR47765">
    <property type="entry name" value="3'-5' EXONUCLEASE DOMAIN-CONTAINING PROTEIN"/>
    <property type="match status" value="1"/>
</dbReference>
<dbReference type="InterPro" id="IPR002562">
    <property type="entry name" value="3'-5'_exonuclease_dom"/>
</dbReference>
<dbReference type="Pfam" id="PF01612">
    <property type="entry name" value="DNA_pol_A_exo1"/>
    <property type="match status" value="1"/>
</dbReference>
<sequence>MVDDLNDFESEFLLKINEDSLEVARFLNQTLRSKTISLPNMTISFRKTLPLIGADTCQKIALVLQALSSVNAPPIISMRLLQALSEIPPSGDYSQDLLMNIVVKMWREIEPDCLGTLFHSYNMDVPASEIFSHAANMWRNGNIAKAIKLCREFNFSSRLENEENVIFTLIDKGKPELIKTFVSKDSELAKKAVNSMIPHRELLKHAADIVSDSGLNHEDFPDLVMYMKKRSLRYHIMSGKVGIYNLAEIASTETDLLKIMIESLATDSKKENALWMGQAAANLVDAYPEVAPLLSQEVYRDLTQILPNKNRLPDYFGPLQPEISLSLRLSQDSIFFIDSEELLLEINLQGEIVGLDSEWKPTLVNINPQVALLQIGFEDRVYLIDMIKLGSSPALDSKLTEMFSNPNILKLGIAFDGDMKNLKKSYRNSECFKSSINNYVDLLDYYKEIYNEIPGGLAGLCELVLDTHLCKAQQMSNWERRPLRLAQMHYASLDAFVLIDIYKELRNKSKANDTQLKVLFEHSCKNCRSKLHQTDDCPKGSKCKLCQRFGHIESECPN</sequence>
<keyword evidence="4" id="KW-1185">Reference proteome</keyword>